<evidence type="ECO:0000313" key="3">
    <source>
        <dbReference type="Proteomes" id="UP001162060"/>
    </source>
</evidence>
<organism evidence="2 3">
    <name type="scientific">Peronospora matthiolae</name>
    <dbReference type="NCBI Taxonomy" id="2874970"/>
    <lineage>
        <taxon>Eukaryota</taxon>
        <taxon>Sar</taxon>
        <taxon>Stramenopiles</taxon>
        <taxon>Oomycota</taxon>
        <taxon>Peronosporomycetes</taxon>
        <taxon>Peronosporales</taxon>
        <taxon>Peronosporaceae</taxon>
        <taxon>Peronospora</taxon>
    </lineage>
</organism>
<feature type="chain" id="PRO_5043471992" description="RxLR effector candidate protein" evidence="1">
    <location>
        <begin position="20"/>
        <end position="132"/>
    </location>
</feature>
<keyword evidence="1" id="KW-0732">Signal</keyword>
<dbReference type="AlphaFoldDB" id="A0AAV1TDG3"/>
<comment type="caution">
    <text evidence="2">The sequence shown here is derived from an EMBL/GenBank/DDBJ whole genome shotgun (WGS) entry which is preliminary data.</text>
</comment>
<reference evidence="2" key="1">
    <citation type="submission" date="2024-01" db="EMBL/GenBank/DDBJ databases">
        <authorList>
            <person name="Webb A."/>
        </authorList>
    </citation>
    <scope>NUCLEOTIDE SEQUENCE</scope>
    <source>
        <strain evidence="2">Pm1</strain>
    </source>
</reference>
<proteinExistence type="predicted"/>
<evidence type="ECO:0008006" key="4">
    <source>
        <dbReference type="Google" id="ProtNLM"/>
    </source>
</evidence>
<evidence type="ECO:0000256" key="1">
    <source>
        <dbReference type="SAM" id="SignalP"/>
    </source>
</evidence>
<gene>
    <name evidence="2" type="ORF">PM001_LOCUS5078</name>
</gene>
<evidence type="ECO:0000313" key="2">
    <source>
        <dbReference type="EMBL" id="CAK7914995.1"/>
    </source>
</evidence>
<dbReference type="Proteomes" id="UP001162060">
    <property type="component" value="Unassembled WGS sequence"/>
</dbReference>
<name>A0AAV1TDG3_9STRA</name>
<accession>A0AAV1TDG3</accession>
<protein>
    <recommendedName>
        <fullName evidence="4">RxLR effector candidate protein</fullName>
    </recommendedName>
</protein>
<dbReference type="EMBL" id="CAKLBY020000041">
    <property type="protein sequence ID" value="CAK7914995.1"/>
    <property type="molecule type" value="Genomic_DNA"/>
</dbReference>
<feature type="signal peptide" evidence="1">
    <location>
        <begin position="1"/>
        <end position="19"/>
    </location>
</feature>
<sequence>MRLDFLLLLISASADHALSIRSSMGLVDPSTVTLSSSDFNTEKRVARQLRLREVKENEARGLPQELESMVRVAVNSIISEEDFKFLCKHFEDERPLAILLDKHGASMKVADQYRDMLESLVRPVAYDPQASL</sequence>